<dbReference type="PANTHER" id="PTHR30222:SF2">
    <property type="entry name" value="ABC TRANSPORTER SUBSTRATE-BINDING PROTEIN"/>
    <property type="match status" value="1"/>
</dbReference>
<dbReference type="RefSeq" id="WP_382423388.1">
    <property type="nucleotide sequence ID" value="NZ_JBHSCW010000010.1"/>
</dbReference>
<reference evidence="4" key="1">
    <citation type="journal article" date="2019" name="Int. J. Syst. Evol. Microbiol.">
        <title>The Global Catalogue of Microorganisms (GCM) 10K type strain sequencing project: providing services to taxonomists for standard genome sequencing and annotation.</title>
        <authorList>
            <consortium name="The Broad Institute Genomics Platform"/>
            <consortium name="The Broad Institute Genome Sequencing Center for Infectious Disease"/>
            <person name="Wu L."/>
            <person name="Ma J."/>
        </authorList>
    </citation>
    <scope>NUCLEOTIDE SEQUENCE [LARGE SCALE GENOMIC DNA]</scope>
    <source>
        <strain evidence="4">CECT 8472</strain>
    </source>
</reference>
<keyword evidence="4" id="KW-1185">Reference proteome</keyword>
<evidence type="ECO:0000256" key="1">
    <source>
        <dbReference type="ARBA" id="ARBA00022729"/>
    </source>
</evidence>
<comment type="caution">
    <text evidence="3">The sequence shown here is derived from an EMBL/GenBank/DDBJ whole genome shotgun (WGS) entry which is preliminary data.</text>
</comment>
<accession>A0ABV8UQD9</accession>
<dbReference type="SUPFAM" id="SSF53850">
    <property type="entry name" value="Periplasmic binding protein-like II"/>
    <property type="match status" value="1"/>
</dbReference>
<feature type="signal peptide" evidence="2">
    <location>
        <begin position="1"/>
        <end position="23"/>
    </location>
</feature>
<organism evidence="3 4">
    <name type="scientific">Fodinicurvata halophila</name>
    <dbReference type="NCBI Taxonomy" id="1419723"/>
    <lineage>
        <taxon>Bacteria</taxon>
        <taxon>Pseudomonadati</taxon>
        <taxon>Pseudomonadota</taxon>
        <taxon>Alphaproteobacteria</taxon>
        <taxon>Rhodospirillales</taxon>
        <taxon>Rhodovibrionaceae</taxon>
        <taxon>Fodinicurvata</taxon>
    </lineage>
</organism>
<dbReference type="PANTHER" id="PTHR30222">
    <property type="entry name" value="SPERMIDINE/PUTRESCINE-BINDING PERIPLASMIC PROTEIN"/>
    <property type="match status" value="1"/>
</dbReference>
<gene>
    <name evidence="3" type="ORF">ACFOW6_15795</name>
</gene>
<evidence type="ECO:0000256" key="2">
    <source>
        <dbReference type="SAM" id="SignalP"/>
    </source>
</evidence>
<sequence length="376" mass="42224">MKRPERIALLSCLLGALWPAAGAAQDGETDTLTVVSWGGVYEESQRIAYFDPFEQETGVEVEVVEYEGNLEDLRAELEDGETEWDVIDLVSADARKGCQDDLLRPIDPDILPPAPDGTPAREDFIDGALLPCAVVQLVFSTVVAYDERAFPGEKPSGIEALFDIERFPGKRALRKSPGAILEWALLSYGVPRSQLYDLLSTRRGMDLAFRRLEEIRDEIVWWSDPAEPARLLAEGEVAMASGFNGRFYERRTEGVPISIIWDHQILDYDAWAIPAGSDQPELAEQFIAFATQPERMAEQVRHIPYGPSRRSAMRRLGLDEQTMAPITAQLPTAEHHLGTAIWEDSEWYARTESFRQRLFDNWLADGDPLTRGEDGN</sequence>
<dbReference type="Proteomes" id="UP001595799">
    <property type="component" value="Unassembled WGS sequence"/>
</dbReference>
<protein>
    <submittedName>
        <fullName evidence="3">Extracellular solute-binding protein</fullName>
    </submittedName>
</protein>
<name>A0ABV8UQD9_9PROT</name>
<evidence type="ECO:0000313" key="3">
    <source>
        <dbReference type="EMBL" id="MFC4353013.1"/>
    </source>
</evidence>
<keyword evidence="1 2" id="KW-0732">Signal</keyword>
<dbReference type="Pfam" id="PF13416">
    <property type="entry name" value="SBP_bac_8"/>
    <property type="match status" value="1"/>
</dbReference>
<evidence type="ECO:0000313" key="4">
    <source>
        <dbReference type="Proteomes" id="UP001595799"/>
    </source>
</evidence>
<proteinExistence type="predicted"/>
<dbReference type="EMBL" id="JBHSCW010000010">
    <property type="protein sequence ID" value="MFC4353013.1"/>
    <property type="molecule type" value="Genomic_DNA"/>
</dbReference>
<dbReference type="InterPro" id="IPR006059">
    <property type="entry name" value="SBP"/>
</dbReference>
<feature type="chain" id="PRO_5045337782" evidence="2">
    <location>
        <begin position="24"/>
        <end position="376"/>
    </location>
</feature>
<dbReference type="Gene3D" id="3.40.190.10">
    <property type="entry name" value="Periplasmic binding protein-like II"/>
    <property type="match status" value="2"/>
</dbReference>